<dbReference type="GO" id="GO:0006412">
    <property type="term" value="P:translation"/>
    <property type="evidence" value="ECO:0007669"/>
    <property type="project" value="InterPro"/>
</dbReference>
<dbReference type="GO" id="GO:0005840">
    <property type="term" value="C:ribosome"/>
    <property type="evidence" value="ECO:0007669"/>
    <property type="project" value="UniProtKB-KW"/>
</dbReference>
<evidence type="ECO:0000256" key="5">
    <source>
        <dbReference type="ARBA" id="ARBA00023274"/>
    </source>
</evidence>
<comment type="similarity">
    <text evidence="6">Belongs to the mitochondrion-specific ribosomal protein mL37 family.</text>
</comment>
<evidence type="ECO:0000313" key="10">
    <source>
        <dbReference type="Proteomes" id="UP000008744"/>
    </source>
</evidence>
<dbReference type="InterPro" id="IPR010793">
    <property type="entry name" value="Ribosomal_mL37/mL65"/>
</dbReference>
<evidence type="ECO:0000256" key="3">
    <source>
        <dbReference type="ARBA" id="ARBA00022980"/>
    </source>
</evidence>
<dbReference type="OMA" id="SHPDWHP"/>
<evidence type="ECO:0000256" key="1">
    <source>
        <dbReference type="ARBA" id="ARBA00004173"/>
    </source>
</evidence>
<dbReference type="PANTHER" id="PTHR15889">
    <property type="entry name" value="MITOCHONDRIAL RIBOSOMAL PROTEIN L37"/>
    <property type="match status" value="1"/>
</dbReference>
<dbReference type="PANTHER" id="PTHR15889:SF2">
    <property type="entry name" value="LARGE RIBOSOMAL SUBUNIT PROTEIN ML37"/>
    <property type="match status" value="1"/>
</dbReference>
<proteinExistence type="inferred from homology"/>
<evidence type="ECO:0000256" key="4">
    <source>
        <dbReference type="ARBA" id="ARBA00023128"/>
    </source>
</evidence>
<name>B4GE04_DROPE</name>
<accession>B4GE04</accession>
<dbReference type="Pfam" id="PF07147">
    <property type="entry name" value="PDCD9"/>
    <property type="match status" value="1"/>
</dbReference>
<comment type="subcellular location">
    <subcellularLocation>
        <location evidence="1">Mitochondrion</location>
    </subcellularLocation>
</comment>
<evidence type="ECO:0000256" key="6">
    <source>
        <dbReference type="ARBA" id="ARBA00037985"/>
    </source>
</evidence>
<dbReference type="OrthoDB" id="8043261at2759"/>
<dbReference type="GO" id="GO:0005739">
    <property type="term" value="C:mitochondrion"/>
    <property type="evidence" value="ECO:0007669"/>
    <property type="project" value="UniProtKB-SubCell"/>
</dbReference>
<gene>
    <name evidence="9" type="primary">Dper\GL21931</name>
    <name evidence="9" type="ORF">Dper_GL21931</name>
</gene>
<evidence type="ECO:0000256" key="7">
    <source>
        <dbReference type="ARBA" id="ARBA00039442"/>
    </source>
</evidence>
<evidence type="ECO:0000256" key="8">
    <source>
        <dbReference type="ARBA" id="ARBA00041617"/>
    </source>
</evidence>
<dbReference type="AlphaFoldDB" id="B4GE04"/>
<evidence type="ECO:0000256" key="2">
    <source>
        <dbReference type="ARBA" id="ARBA00022946"/>
    </source>
</evidence>
<dbReference type="PhylomeDB" id="B4GE04"/>
<keyword evidence="10" id="KW-1185">Reference proteome</keyword>
<organism evidence="10">
    <name type="scientific">Drosophila persimilis</name>
    <name type="common">Fruit fly</name>
    <dbReference type="NCBI Taxonomy" id="7234"/>
    <lineage>
        <taxon>Eukaryota</taxon>
        <taxon>Metazoa</taxon>
        <taxon>Ecdysozoa</taxon>
        <taxon>Arthropoda</taxon>
        <taxon>Hexapoda</taxon>
        <taxon>Insecta</taxon>
        <taxon>Pterygota</taxon>
        <taxon>Neoptera</taxon>
        <taxon>Endopterygota</taxon>
        <taxon>Diptera</taxon>
        <taxon>Brachycera</taxon>
        <taxon>Muscomorpha</taxon>
        <taxon>Ephydroidea</taxon>
        <taxon>Drosophilidae</taxon>
        <taxon>Drosophila</taxon>
        <taxon>Sophophora</taxon>
    </lineage>
</organism>
<dbReference type="EMBL" id="CH479182">
    <property type="protein sequence ID" value="EDW33839.1"/>
    <property type="molecule type" value="Genomic_DNA"/>
</dbReference>
<dbReference type="Proteomes" id="UP000008744">
    <property type="component" value="Unassembled WGS sequence"/>
</dbReference>
<evidence type="ECO:0000313" key="9">
    <source>
        <dbReference type="EMBL" id="EDW33839.1"/>
    </source>
</evidence>
<reference evidence="9 10" key="1">
    <citation type="journal article" date="2007" name="Nature">
        <title>Evolution of genes and genomes on the Drosophila phylogeny.</title>
        <authorList>
            <consortium name="Drosophila 12 Genomes Consortium"/>
            <person name="Clark A.G."/>
            <person name="Eisen M.B."/>
            <person name="Smith D.R."/>
            <person name="Bergman C.M."/>
            <person name="Oliver B."/>
            <person name="Markow T.A."/>
            <person name="Kaufman T.C."/>
            <person name="Kellis M."/>
            <person name="Gelbart W."/>
            <person name="Iyer V.N."/>
            <person name="Pollard D.A."/>
            <person name="Sackton T.B."/>
            <person name="Larracuente A.M."/>
            <person name="Singh N.D."/>
            <person name="Abad J.P."/>
            <person name="Abt D.N."/>
            <person name="Adryan B."/>
            <person name="Aguade M."/>
            <person name="Akashi H."/>
            <person name="Anderson W.W."/>
            <person name="Aquadro C.F."/>
            <person name="Ardell D.H."/>
            <person name="Arguello R."/>
            <person name="Artieri C.G."/>
            <person name="Barbash D.A."/>
            <person name="Barker D."/>
            <person name="Barsanti P."/>
            <person name="Batterham P."/>
            <person name="Batzoglou S."/>
            <person name="Begun D."/>
            <person name="Bhutkar A."/>
            <person name="Blanco E."/>
            <person name="Bosak S.A."/>
            <person name="Bradley R.K."/>
            <person name="Brand A.D."/>
            <person name="Brent M.R."/>
            <person name="Brooks A.N."/>
            <person name="Brown R.H."/>
            <person name="Butlin R.K."/>
            <person name="Caggese C."/>
            <person name="Calvi B.R."/>
            <person name="Bernardo de Carvalho A."/>
            <person name="Caspi A."/>
            <person name="Castrezana S."/>
            <person name="Celniker S.E."/>
            <person name="Chang J.L."/>
            <person name="Chapple C."/>
            <person name="Chatterji S."/>
            <person name="Chinwalla A."/>
            <person name="Civetta A."/>
            <person name="Clifton S.W."/>
            <person name="Comeron J.M."/>
            <person name="Costello J.C."/>
            <person name="Coyne J.A."/>
            <person name="Daub J."/>
            <person name="David R.G."/>
            <person name="Delcher A.L."/>
            <person name="Delehaunty K."/>
            <person name="Do C.B."/>
            <person name="Ebling H."/>
            <person name="Edwards K."/>
            <person name="Eickbush T."/>
            <person name="Evans J.D."/>
            <person name="Filipski A."/>
            <person name="Findeiss S."/>
            <person name="Freyhult E."/>
            <person name="Fulton L."/>
            <person name="Fulton R."/>
            <person name="Garcia A.C."/>
            <person name="Gardiner A."/>
            <person name="Garfield D.A."/>
            <person name="Garvin B.E."/>
            <person name="Gibson G."/>
            <person name="Gilbert D."/>
            <person name="Gnerre S."/>
            <person name="Godfrey J."/>
            <person name="Good R."/>
            <person name="Gotea V."/>
            <person name="Gravely B."/>
            <person name="Greenberg A.J."/>
            <person name="Griffiths-Jones S."/>
            <person name="Gross S."/>
            <person name="Guigo R."/>
            <person name="Gustafson E.A."/>
            <person name="Haerty W."/>
            <person name="Hahn M.W."/>
            <person name="Halligan D.L."/>
            <person name="Halpern A.L."/>
            <person name="Halter G.M."/>
            <person name="Han M.V."/>
            <person name="Heger A."/>
            <person name="Hillier L."/>
            <person name="Hinrichs A.S."/>
            <person name="Holmes I."/>
            <person name="Hoskins R.A."/>
            <person name="Hubisz M.J."/>
            <person name="Hultmark D."/>
            <person name="Huntley M.A."/>
            <person name="Jaffe D.B."/>
            <person name="Jagadeeshan S."/>
            <person name="Jeck W.R."/>
            <person name="Johnson J."/>
            <person name="Jones C.D."/>
            <person name="Jordan W.C."/>
            <person name="Karpen G.H."/>
            <person name="Kataoka E."/>
            <person name="Keightley P.D."/>
            <person name="Kheradpour P."/>
            <person name="Kirkness E.F."/>
            <person name="Koerich L.B."/>
            <person name="Kristiansen K."/>
            <person name="Kudrna D."/>
            <person name="Kulathinal R.J."/>
            <person name="Kumar S."/>
            <person name="Kwok R."/>
            <person name="Lander E."/>
            <person name="Langley C.H."/>
            <person name="Lapoint R."/>
            <person name="Lazzaro B.P."/>
            <person name="Lee S.J."/>
            <person name="Levesque L."/>
            <person name="Li R."/>
            <person name="Lin C.F."/>
            <person name="Lin M.F."/>
            <person name="Lindblad-Toh K."/>
            <person name="Llopart A."/>
            <person name="Long M."/>
            <person name="Low L."/>
            <person name="Lozovsky E."/>
            <person name="Lu J."/>
            <person name="Luo M."/>
            <person name="Machado C.A."/>
            <person name="Makalowski W."/>
            <person name="Marzo M."/>
            <person name="Matsuda M."/>
            <person name="Matzkin L."/>
            <person name="McAllister B."/>
            <person name="McBride C.S."/>
            <person name="McKernan B."/>
            <person name="McKernan K."/>
            <person name="Mendez-Lago M."/>
            <person name="Minx P."/>
            <person name="Mollenhauer M.U."/>
            <person name="Montooth K."/>
            <person name="Mount S.M."/>
            <person name="Mu X."/>
            <person name="Myers E."/>
            <person name="Negre B."/>
            <person name="Newfeld S."/>
            <person name="Nielsen R."/>
            <person name="Noor M.A."/>
            <person name="O'Grady P."/>
            <person name="Pachter L."/>
            <person name="Papaceit M."/>
            <person name="Parisi M.J."/>
            <person name="Parisi M."/>
            <person name="Parts L."/>
            <person name="Pedersen J.S."/>
            <person name="Pesole G."/>
            <person name="Phillippy A.M."/>
            <person name="Ponting C.P."/>
            <person name="Pop M."/>
            <person name="Porcelli D."/>
            <person name="Powell J.R."/>
            <person name="Prohaska S."/>
            <person name="Pruitt K."/>
            <person name="Puig M."/>
            <person name="Quesneville H."/>
            <person name="Ram K.R."/>
            <person name="Rand D."/>
            <person name="Rasmussen M.D."/>
            <person name="Reed L.K."/>
            <person name="Reenan R."/>
            <person name="Reily A."/>
            <person name="Remington K.A."/>
            <person name="Rieger T.T."/>
            <person name="Ritchie M.G."/>
            <person name="Robin C."/>
            <person name="Rogers Y.H."/>
            <person name="Rohde C."/>
            <person name="Rozas J."/>
            <person name="Rubenfield M.J."/>
            <person name="Ruiz A."/>
            <person name="Russo S."/>
            <person name="Salzberg S.L."/>
            <person name="Sanchez-Gracia A."/>
            <person name="Saranga D.J."/>
            <person name="Sato H."/>
            <person name="Schaeffer S.W."/>
            <person name="Schatz M.C."/>
            <person name="Schlenke T."/>
            <person name="Schwartz R."/>
            <person name="Segarra C."/>
            <person name="Singh R.S."/>
            <person name="Sirot L."/>
            <person name="Sirota M."/>
            <person name="Sisneros N.B."/>
            <person name="Smith C.D."/>
            <person name="Smith T.F."/>
            <person name="Spieth J."/>
            <person name="Stage D.E."/>
            <person name="Stark A."/>
            <person name="Stephan W."/>
            <person name="Strausberg R.L."/>
            <person name="Strempel S."/>
            <person name="Sturgill D."/>
            <person name="Sutton G."/>
            <person name="Sutton G.G."/>
            <person name="Tao W."/>
            <person name="Teichmann S."/>
            <person name="Tobari Y.N."/>
            <person name="Tomimura Y."/>
            <person name="Tsolas J.M."/>
            <person name="Valente V.L."/>
            <person name="Venter E."/>
            <person name="Venter J.C."/>
            <person name="Vicario S."/>
            <person name="Vieira F.G."/>
            <person name="Vilella A.J."/>
            <person name="Villasante A."/>
            <person name="Walenz B."/>
            <person name="Wang J."/>
            <person name="Wasserman M."/>
            <person name="Watts T."/>
            <person name="Wilson D."/>
            <person name="Wilson R.K."/>
            <person name="Wing R.A."/>
            <person name="Wolfner M.F."/>
            <person name="Wong A."/>
            <person name="Wong G.K."/>
            <person name="Wu C.I."/>
            <person name="Wu G."/>
            <person name="Yamamoto D."/>
            <person name="Yang H.P."/>
            <person name="Yang S.P."/>
            <person name="Yorke J.A."/>
            <person name="Yoshida K."/>
            <person name="Zdobnov E."/>
            <person name="Zhang P."/>
            <person name="Zhang Y."/>
            <person name="Zimin A.V."/>
            <person name="Baldwin J."/>
            <person name="Abdouelleil A."/>
            <person name="Abdulkadir J."/>
            <person name="Abebe A."/>
            <person name="Abera B."/>
            <person name="Abreu J."/>
            <person name="Acer S.C."/>
            <person name="Aftuck L."/>
            <person name="Alexander A."/>
            <person name="An P."/>
            <person name="Anderson E."/>
            <person name="Anderson S."/>
            <person name="Arachi H."/>
            <person name="Azer M."/>
            <person name="Bachantsang P."/>
            <person name="Barry A."/>
            <person name="Bayul T."/>
            <person name="Berlin A."/>
            <person name="Bessette D."/>
            <person name="Bloom T."/>
            <person name="Blye J."/>
            <person name="Boguslavskiy L."/>
            <person name="Bonnet C."/>
            <person name="Boukhgalter B."/>
            <person name="Bourzgui I."/>
            <person name="Brown A."/>
            <person name="Cahill P."/>
            <person name="Channer S."/>
            <person name="Cheshatsang Y."/>
            <person name="Chuda L."/>
            <person name="Citroen M."/>
            <person name="Collymore A."/>
            <person name="Cooke P."/>
            <person name="Costello M."/>
            <person name="D'Aco K."/>
            <person name="Daza R."/>
            <person name="De Haan G."/>
            <person name="DeGray S."/>
            <person name="DeMaso C."/>
            <person name="Dhargay N."/>
            <person name="Dooley K."/>
            <person name="Dooley E."/>
            <person name="Doricent M."/>
            <person name="Dorje P."/>
            <person name="Dorjee K."/>
            <person name="Dupes A."/>
            <person name="Elong R."/>
            <person name="Falk J."/>
            <person name="Farina A."/>
            <person name="Faro S."/>
            <person name="Ferguson D."/>
            <person name="Fisher S."/>
            <person name="Foley C.D."/>
            <person name="Franke A."/>
            <person name="Friedrich D."/>
            <person name="Gadbois L."/>
            <person name="Gearin G."/>
            <person name="Gearin C.R."/>
            <person name="Giannoukos G."/>
            <person name="Goode T."/>
            <person name="Graham J."/>
            <person name="Grandbois E."/>
            <person name="Grewal S."/>
            <person name="Gyaltsen K."/>
            <person name="Hafez N."/>
            <person name="Hagos B."/>
            <person name="Hall J."/>
            <person name="Henson C."/>
            <person name="Hollinger A."/>
            <person name="Honan T."/>
            <person name="Huard M.D."/>
            <person name="Hughes L."/>
            <person name="Hurhula B."/>
            <person name="Husby M.E."/>
            <person name="Kamat A."/>
            <person name="Kanga B."/>
            <person name="Kashin S."/>
            <person name="Khazanovich D."/>
            <person name="Kisner P."/>
            <person name="Lance K."/>
            <person name="Lara M."/>
            <person name="Lee W."/>
            <person name="Lennon N."/>
            <person name="Letendre F."/>
            <person name="LeVine R."/>
            <person name="Lipovsky A."/>
            <person name="Liu X."/>
            <person name="Liu J."/>
            <person name="Liu S."/>
            <person name="Lokyitsang T."/>
            <person name="Lokyitsang Y."/>
            <person name="Lubonja R."/>
            <person name="Lui A."/>
            <person name="MacDonald P."/>
            <person name="Magnisalis V."/>
            <person name="Maru K."/>
            <person name="Matthews C."/>
            <person name="McCusker W."/>
            <person name="McDonough S."/>
            <person name="Mehta T."/>
            <person name="Meldrim J."/>
            <person name="Meneus L."/>
            <person name="Mihai O."/>
            <person name="Mihalev A."/>
            <person name="Mihova T."/>
            <person name="Mittelman R."/>
            <person name="Mlenga V."/>
            <person name="Montmayeur A."/>
            <person name="Mulrain L."/>
            <person name="Navidi A."/>
            <person name="Naylor J."/>
            <person name="Negash T."/>
            <person name="Nguyen T."/>
            <person name="Nguyen N."/>
            <person name="Nicol R."/>
            <person name="Norbu C."/>
            <person name="Norbu N."/>
            <person name="Novod N."/>
            <person name="O'Neill B."/>
            <person name="Osman S."/>
            <person name="Markiewicz E."/>
            <person name="Oyono O.L."/>
            <person name="Patti C."/>
            <person name="Phunkhang P."/>
            <person name="Pierre F."/>
            <person name="Priest M."/>
            <person name="Raghuraman S."/>
            <person name="Rege F."/>
            <person name="Reyes R."/>
            <person name="Rise C."/>
            <person name="Rogov P."/>
            <person name="Ross K."/>
            <person name="Ryan E."/>
            <person name="Settipalli S."/>
            <person name="Shea T."/>
            <person name="Sherpa N."/>
            <person name="Shi L."/>
            <person name="Shih D."/>
            <person name="Sparrow T."/>
            <person name="Spaulding J."/>
            <person name="Stalker J."/>
            <person name="Stange-Thomann N."/>
            <person name="Stavropoulos S."/>
            <person name="Stone C."/>
            <person name="Strader C."/>
            <person name="Tesfaye S."/>
            <person name="Thomson T."/>
            <person name="Thoulutsang Y."/>
            <person name="Thoulutsang D."/>
            <person name="Topham K."/>
            <person name="Topping I."/>
            <person name="Tsamla T."/>
            <person name="Vassiliev H."/>
            <person name="Vo A."/>
            <person name="Wangchuk T."/>
            <person name="Wangdi T."/>
            <person name="Weiand M."/>
            <person name="Wilkinson J."/>
            <person name="Wilson A."/>
            <person name="Yadav S."/>
            <person name="Young G."/>
            <person name="Yu Q."/>
            <person name="Zembek L."/>
            <person name="Zhong D."/>
            <person name="Zimmer A."/>
            <person name="Zwirko Z."/>
            <person name="Jaffe D.B."/>
            <person name="Alvarez P."/>
            <person name="Brockman W."/>
            <person name="Butler J."/>
            <person name="Chin C."/>
            <person name="Gnerre S."/>
            <person name="Grabherr M."/>
            <person name="Kleber M."/>
            <person name="Mauceli E."/>
            <person name="MacCallum I."/>
        </authorList>
    </citation>
    <scope>NUCLEOTIDE SEQUENCE [LARGE SCALE GENOMIC DNA]</scope>
    <source>
        <strain evidence="10">MSH-3 / Tucson 14011-0111.49</strain>
    </source>
</reference>
<keyword evidence="5" id="KW-0687">Ribonucleoprotein</keyword>
<dbReference type="GO" id="GO:1990904">
    <property type="term" value="C:ribonucleoprotein complex"/>
    <property type="evidence" value="ECO:0007669"/>
    <property type="project" value="UniProtKB-KW"/>
</dbReference>
<dbReference type="HOGENOM" id="CLU_382754_0_0_1"/>
<protein>
    <recommendedName>
        <fullName evidence="7">Large ribosomal subunit protein mL37</fullName>
    </recommendedName>
    <alternativeName>
        <fullName evidence="8">39S ribosomal protein L37, mitochondrial</fullName>
    </alternativeName>
</protein>
<keyword evidence="3" id="KW-0689">Ribosomal protein</keyword>
<keyword evidence="2" id="KW-0809">Transit peptide</keyword>
<dbReference type="STRING" id="7234.B4GE04"/>
<sequence>MRLTNQLCAQHIGWHFKKHWLIQGKRVPRETGAAAELLRLSAQVRTPNDLLAPKEERLMLDFIGTSPRAISENNAHPKSDSTACHSYNDNSLLIGGLPQAQVLTNTIEVKTFPPKIEEAVANQKLPNGIDRNIRNAILSAHVLDAEQVKLPKIKLIERPAFNLPRNYGISHERINRLLVNKILHEIEKWAGRSLTVRRKLFDNAAFKASLNKDSDKIGFAINANKLVCSNRAIEGVKLKFNGTLPDLYPMKCTISIPKKPIVKNDFYPFRTDATCSHPHTVFSFFDTNLVNTHGSEVTTSQFQARTLLKGFVVAVARAKHLYGASSEGDLAKPIVVQSVQTDGRTFHFGVFQLNTLDISSKNSLKNYWFHRESYELFSNSNNSGTSSETSETQSVEDHQTVLLSNNRSLSLSRAKNSWKRMKELASEKEKENESKRPPWRAVSVSTLTKPDKSALLRAKLLDASRRLRAGKANVGLQTDFVPTKLMKEASVDAQYDLILHKDIGILTDGQYCRKKDGFQQYILTYSMSQMTDSIATVSRYTQTLLPKAYNKDVINSYLIQCNEDENGIVSNLETGFDDTITRIRKLYFDEESQLQRHAVGANRVGLNLTPTLASWNFDDDPVEMESDQHFIPYTIDSYSPWRSFAPIPFQLRGNSVIGTMKIDWYALLQSIDELIKESNHLVDKLEHIMLGNSLHQKTFLTNIDQITKFKSSNIKPPSEHWLPIIEQQEKQLKAILSTPESSYATPE</sequence>
<dbReference type="eggNOG" id="ENOG502QQAQ">
    <property type="taxonomic scope" value="Eukaryota"/>
</dbReference>
<dbReference type="GO" id="GO:0003735">
    <property type="term" value="F:structural constituent of ribosome"/>
    <property type="evidence" value="ECO:0007669"/>
    <property type="project" value="InterPro"/>
</dbReference>
<dbReference type="InterPro" id="IPR052482">
    <property type="entry name" value="mtLSU_mL37"/>
</dbReference>
<keyword evidence="4" id="KW-0496">Mitochondrion</keyword>